<keyword evidence="1" id="KW-0805">Transcription regulation</keyword>
<keyword evidence="3" id="KW-0804">Transcription</keyword>
<dbReference type="SUPFAM" id="SSF46785">
    <property type="entry name" value="Winged helix' DNA-binding domain"/>
    <property type="match status" value="1"/>
</dbReference>
<dbReference type="GO" id="GO:0045892">
    <property type="term" value="P:negative regulation of DNA-templated transcription"/>
    <property type="evidence" value="ECO:0007669"/>
    <property type="project" value="UniProtKB-UniRule"/>
</dbReference>
<dbReference type="PROSITE" id="PS50949">
    <property type="entry name" value="HTH_GNTR"/>
    <property type="match status" value="1"/>
</dbReference>
<dbReference type="SUPFAM" id="SSF64288">
    <property type="entry name" value="Chorismate lyase-like"/>
    <property type="match status" value="1"/>
</dbReference>
<evidence type="ECO:0000259" key="5">
    <source>
        <dbReference type="PROSITE" id="PS50949"/>
    </source>
</evidence>
<dbReference type="Gene3D" id="1.10.10.10">
    <property type="entry name" value="Winged helix-like DNA-binding domain superfamily/Winged helix DNA-binding domain"/>
    <property type="match status" value="1"/>
</dbReference>
<dbReference type="PANTHER" id="PTHR44846">
    <property type="entry name" value="MANNOSYL-D-GLYCERATE TRANSPORT/METABOLISM SYSTEM REPRESSOR MNGR-RELATED"/>
    <property type="match status" value="1"/>
</dbReference>
<dbReference type="GO" id="GO:0003677">
    <property type="term" value="F:DNA binding"/>
    <property type="evidence" value="ECO:0007669"/>
    <property type="project" value="UniProtKB-UniRule"/>
</dbReference>
<evidence type="ECO:0000313" key="6">
    <source>
        <dbReference type="EMBL" id="RVU21025.1"/>
    </source>
</evidence>
<feature type="domain" description="HTH gntR-type" evidence="5">
    <location>
        <begin position="3"/>
        <end position="71"/>
    </location>
</feature>
<evidence type="ECO:0000256" key="1">
    <source>
        <dbReference type="ARBA" id="ARBA00023015"/>
    </source>
</evidence>
<dbReference type="GO" id="GO:0003700">
    <property type="term" value="F:DNA-binding transcription factor activity"/>
    <property type="evidence" value="ECO:0007669"/>
    <property type="project" value="UniProtKB-UniRule"/>
</dbReference>
<dbReference type="OrthoDB" id="9808698at2"/>
<dbReference type="InterPro" id="IPR011663">
    <property type="entry name" value="UTRA"/>
</dbReference>
<dbReference type="InterPro" id="IPR050679">
    <property type="entry name" value="Bact_HTH_transcr_reg"/>
</dbReference>
<gene>
    <name evidence="6" type="primary">hutC</name>
    <name evidence="6" type="ORF">EOE48_02710</name>
</gene>
<dbReference type="PANTHER" id="PTHR44846:SF16">
    <property type="entry name" value="TRANSCRIPTIONAL REGULATOR PHNF-RELATED"/>
    <property type="match status" value="1"/>
</dbReference>
<dbReference type="SMART" id="SM00866">
    <property type="entry name" value="UTRA"/>
    <property type="match status" value="1"/>
</dbReference>
<protein>
    <recommendedName>
        <fullName evidence="4">Histidine utilization repressor</fullName>
    </recommendedName>
</protein>
<organism evidence="6 7">
    <name type="scientific">Methylobacterium oryzihabitans</name>
    <dbReference type="NCBI Taxonomy" id="2499852"/>
    <lineage>
        <taxon>Bacteria</taxon>
        <taxon>Pseudomonadati</taxon>
        <taxon>Pseudomonadota</taxon>
        <taxon>Alphaproteobacteria</taxon>
        <taxon>Hyphomicrobiales</taxon>
        <taxon>Methylobacteriaceae</taxon>
        <taxon>Methylobacterium</taxon>
    </lineage>
</organism>
<sequence>MTAPLKERIRADLEARILSGEWPPGYRIPFESELTDLYGCSRMTVNKVLAGLAESGLIQRRRRAGSFVAQPALQSAVLRIPDIPHEVEARGEHYGFELVARERRGVGPKDPPASGLAPGEPVLALTCRHLASGRPFAWEERLISLATVPAAAEADFSAVPPGTWLLRHVPWTEAEHRITALNASPALAASLDLPPGGACLSVARRTWRGDGTLTYVQQVFRGDLYSLGARFAP</sequence>
<dbReference type="Pfam" id="PF00392">
    <property type="entry name" value="GntR"/>
    <property type="match status" value="1"/>
</dbReference>
<comment type="caution">
    <text evidence="6">The sequence shown here is derived from an EMBL/GenBank/DDBJ whole genome shotgun (WGS) entry which is preliminary data.</text>
</comment>
<dbReference type="RefSeq" id="WP_127727244.1">
    <property type="nucleotide sequence ID" value="NZ_SACP01000002.1"/>
</dbReference>
<dbReference type="NCBIfam" id="TIGR02018">
    <property type="entry name" value="his_ut_repres"/>
    <property type="match status" value="1"/>
</dbReference>
<dbReference type="PRINTS" id="PR00035">
    <property type="entry name" value="HTHGNTR"/>
</dbReference>
<dbReference type="InterPro" id="IPR036388">
    <property type="entry name" value="WH-like_DNA-bd_sf"/>
</dbReference>
<dbReference type="Proteomes" id="UP000286997">
    <property type="component" value="Unassembled WGS sequence"/>
</dbReference>
<evidence type="ECO:0000313" key="7">
    <source>
        <dbReference type="Proteomes" id="UP000286997"/>
    </source>
</evidence>
<dbReference type="InterPro" id="IPR010248">
    <property type="entry name" value="His_ut_repres"/>
</dbReference>
<dbReference type="EMBL" id="SACP01000002">
    <property type="protein sequence ID" value="RVU21025.1"/>
    <property type="molecule type" value="Genomic_DNA"/>
</dbReference>
<dbReference type="Gene3D" id="3.40.1410.10">
    <property type="entry name" value="Chorismate lyase-like"/>
    <property type="match status" value="1"/>
</dbReference>
<dbReference type="Pfam" id="PF07702">
    <property type="entry name" value="UTRA"/>
    <property type="match status" value="1"/>
</dbReference>
<dbReference type="InterPro" id="IPR036390">
    <property type="entry name" value="WH_DNA-bd_sf"/>
</dbReference>
<dbReference type="CDD" id="cd07377">
    <property type="entry name" value="WHTH_GntR"/>
    <property type="match status" value="1"/>
</dbReference>
<evidence type="ECO:0000256" key="3">
    <source>
        <dbReference type="ARBA" id="ARBA00023163"/>
    </source>
</evidence>
<accession>A0A3S2VC67</accession>
<name>A0A3S2VC67_9HYPH</name>
<dbReference type="AlphaFoldDB" id="A0A3S2VC67"/>
<dbReference type="GO" id="GO:0006547">
    <property type="term" value="P:L-histidine metabolic process"/>
    <property type="evidence" value="ECO:0007669"/>
    <property type="project" value="UniProtKB-UniRule"/>
</dbReference>
<keyword evidence="7" id="KW-1185">Reference proteome</keyword>
<keyword evidence="2" id="KW-0238">DNA-binding</keyword>
<dbReference type="SMART" id="SM00345">
    <property type="entry name" value="HTH_GNTR"/>
    <property type="match status" value="1"/>
</dbReference>
<evidence type="ECO:0000256" key="2">
    <source>
        <dbReference type="ARBA" id="ARBA00023125"/>
    </source>
</evidence>
<proteinExistence type="predicted"/>
<evidence type="ECO:0000256" key="4">
    <source>
        <dbReference type="NCBIfam" id="TIGR02018"/>
    </source>
</evidence>
<reference evidence="6 7" key="1">
    <citation type="submission" date="2019-01" db="EMBL/GenBank/DDBJ databases">
        <authorList>
            <person name="Chen W.-M."/>
        </authorList>
    </citation>
    <scope>NUCLEOTIDE SEQUENCE [LARGE SCALE GENOMIC DNA]</scope>
    <source>
        <strain evidence="6 7">TER-1</strain>
    </source>
</reference>
<dbReference type="InterPro" id="IPR000524">
    <property type="entry name" value="Tscrpt_reg_HTH_GntR"/>
</dbReference>
<dbReference type="InterPro" id="IPR028978">
    <property type="entry name" value="Chorismate_lyase_/UTRA_dom_sf"/>
</dbReference>